<dbReference type="PANTHER" id="PTHR47791">
    <property type="entry name" value="MEIOTICALLY UP-REGULATED GENE 191 PROTEIN"/>
    <property type="match status" value="1"/>
</dbReference>
<dbReference type="InterPro" id="IPR008928">
    <property type="entry name" value="6-hairpin_glycosidase_sf"/>
</dbReference>
<protein>
    <submittedName>
        <fullName evidence="1">Glycosyl hydrolase</fullName>
    </submittedName>
</protein>
<accession>A0ABX5YDX7</accession>
<dbReference type="PANTHER" id="PTHR47791:SF3">
    <property type="entry name" value="MEIOTICALLY UP-REGULATED GENE 191 PROTEIN"/>
    <property type="match status" value="1"/>
</dbReference>
<evidence type="ECO:0000313" key="2">
    <source>
        <dbReference type="Proteomes" id="UP000320717"/>
    </source>
</evidence>
<organism evidence="1 2">
    <name type="scientific">Glutamicibacter halophytocola</name>
    <dbReference type="NCBI Taxonomy" id="1933880"/>
    <lineage>
        <taxon>Bacteria</taxon>
        <taxon>Bacillati</taxon>
        <taxon>Actinomycetota</taxon>
        <taxon>Actinomycetes</taxon>
        <taxon>Micrococcales</taxon>
        <taxon>Micrococcaceae</taxon>
        <taxon>Glutamicibacter</taxon>
    </lineage>
</organism>
<dbReference type="EMBL" id="CP042260">
    <property type="protein sequence ID" value="QDY67859.1"/>
    <property type="molecule type" value="Genomic_DNA"/>
</dbReference>
<dbReference type="Gene3D" id="1.50.10.20">
    <property type="match status" value="1"/>
</dbReference>
<dbReference type="SUPFAM" id="SSF48208">
    <property type="entry name" value="Six-hairpin glycosidases"/>
    <property type="match status" value="1"/>
</dbReference>
<keyword evidence="1" id="KW-0378">Hydrolase</keyword>
<dbReference type="InterPro" id="IPR005198">
    <property type="entry name" value="Glyco_hydro_76"/>
</dbReference>
<evidence type="ECO:0000313" key="1">
    <source>
        <dbReference type="EMBL" id="QDY67859.1"/>
    </source>
</evidence>
<sequence length="369" mass="41385">MSVPQGRKIPEGKMKSMRELAREAAEDTHARFGHRLLCLPGTWIGRPYSLQHRMHDGSMLSDMNGFSHPFAEWNYWWQAHYLDAILDDGLGYWEAGDRDAARCELHRAKDLLAGIRIRNFGVFPNYFFDDMAWLALASQRLLAFSRKLEGHSHLGAKRAITTLRKQLESGIDEVLDGGLYWSRKRDFKNAPANAPAALFFARIGDREQARKLLDWMHSNIFSDQHGLYLDGLRLTSAGQKLEDHLYTYNQGPVLGALLELGTAADLEHAAALVHATRRHLADEAGSLVLDGGGDGNLFAGILCRYLALCANDERMDLDVRGIARDLVTSTASRLVNKEPRRLSAAVQRWMIFSAAQRCESKPKSQGAID</sequence>
<dbReference type="Proteomes" id="UP000320717">
    <property type="component" value="Chromosome"/>
</dbReference>
<gene>
    <name evidence="1" type="ORF">FQA45_17000</name>
</gene>
<name>A0ABX5YDX7_9MICC</name>
<dbReference type="GO" id="GO:0016787">
    <property type="term" value="F:hydrolase activity"/>
    <property type="evidence" value="ECO:0007669"/>
    <property type="project" value="UniProtKB-KW"/>
</dbReference>
<reference evidence="1 2" key="1">
    <citation type="submission" date="2019-07" db="EMBL/GenBank/DDBJ databases">
        <title>Complete Genome Sequence of drought tolerant Plant Growth-Promoting Rhizobacterium Glutamicibacter halophytocola DR408.</title>
        <authorList>
            <person name="Nishu S.D."/>
            <person name="Lee T.K."/>
        </authorList>
    </citation>
    <scope>NUCLEOTIDE SEQUENCE [LARGE SCALE GENOMIC DNA]</scope>
    <source>
        <strain evidence="1 2">DR408</strain>
    </source>
</reference>
<proteinExistence type="predicted"/>
<dbReference type="InterPro" id="IPR053169">
    <property type="entry name" value="MUG_Protein"/>
</dbReference>
<keyword evidence="2" id="KW-1185">Reference proteome</keyword>
<dbReference type="Pfam" id="PF03663">
    <property type="entry name" value="Glyco_hydro_76"/>
    <property type="match status" value="1"/>
</dbReference>